<accession>A0ABM8P4J5</accession>
<proteinExistence type="predicted"/>
<evidence type="ECO:0000313" key="1">
    <source>
        <dbReference type="EMBL" id="CAD6556280.1"/>
    </source>
</evidence>
<protein>
    <submittedName>
        <fullName evidence="1">Uncharacterized protein</fullName>
    </submittedName>
</protein>
<dbReference type="EMBL" id="CAJHCQ010000020">
    <property type="protein sequence ID" value="CAD6556280.1"/>
    <property type="molecule type" value="Genomic_DNA"/>
</dbReference>
<evidence type="ECO:0000313" key="2">
    <source>
        <dbReference type="Proteomes" id="UP000656319"/>
    </source>
</evidence>
<dbReference type="Proteomes" id="UP000656319">
    <property type="component" value="Unassembled WGS sequence"/>
</dbReference>
<dbReference type="Pfam" id="PF07608">
    <property type="entry name" value="DUF1571"/>
    <property type="match status" value="1"/>
</dbReference>
<gene>
    <name evidence="1" type="ORF">LMG27952_06023</name>
</gene>
<sequence length="154" mass="17106">MVALTYVSPSGRPQFSAKKQTLGLDLRDRHFRTVEACGDDGQMFEKIVIDSIAPKSFDDEAFDAKSPGYKFKNLVRESKGEAFREERIKFDSWNSSPIVVSVNSRCSEWLTAARAQRYFCSSASVIGCAGRFSMPGKSPSFGKPLTLAQRPPEP</sequence>
<organism evidence="1 2">
    <name type="scientific">Paraburkholderia hiiakae</name>
    <dbReference type="NCBI Taxonomy" id="1081782"/>
    <lineage>
        <taxon>Bacteria</taxon>
        <taxon>Pseudomonadati</taxon>
        <taxon>Pseudomonadota</taxon>
        <taxon>Betaproteobacteria</taxon>
        <taxon>Burkholderiales</taxon>
        <taxon>Burkholderiaceae</taxon>
        <taxon>Paraburkholderia</taxon>
    </lineage>
</organism>
<name>A0ABM8P4J5_9BURK</name>
<keyword evidence="2" id="KW-1185">Reference proteome</keyword>
<dbReference type="InterPro" id="IPR011465">
    <property type="entry name" value="DUF1571"/>
</dbReference>
<comment type="caution">
    <text evidence="1">The sequence shown here is derived from an EMBL/GenBank/DDBJ whole genome shotgun (WGS) entry which is preliminary data.</text>
</comment>
<reference evidence="1 2" key="1">
    <citation type="submission" date="2020-10" db="EMBL/GenBank/DDBJ databases">
        <authorList>
            <person name="Peeters C."/>
        </authorList>
    </citation>
    <scope>NUCLEOTIDE SEQUENCE [LARGE SCALE GENOMIC DNA]</scope>
    <source>
        <strain evidence="1 2">LMG 27952</strain>
    </source>
</reference>